<keyword evidence="3" id="KW-0479">Metal-binding</keyword>
<dbReference type="GO" id="GO:0005737">
    <property type="term" value="C:cytoplasm"/>
    <property type="evidence" value="ECO:0007669"/>
    <property type="project" value="TreeGrafter"/>
</dbReference>
<evidence type="ECO:0000256" key="6">
    <source>
        <dbReference type="ARBA" id="ARBA00022837"/>
    </source>
</evidence>
<comment type="similarity">
    <text evidence="2">Belongs to the sulfatase family.</text>
</comment>
<reference evidence="8" key="1">
    <citation type="journal article" date="2014" name="Front. Microbiol.">
        <title>High frequency of phylogenetically diverse reductive dehalogenase-homologous genes in deep subseafloor sedimentary metagenomes.</title>
        <authorList>
            <person name="Kawai M."/>
            <person name="Futagami T."/>
            <person name="Toyoda A."/>
            <person name="Takaki Y."/>
            <person name="Nishi S."/>
            <person name="Hori S."/>
            <person name="Arai W."/>
            <person name="Tsubouchi T."/>
            <person name="Morono Y."/>
            <person name="Uchiyama I."/>
            <person name="Ito T."/>
            <person name="Fujiyama A."/>
            <person name="Inagaki F."/>
            <person name="Takami H."/>
        </authorList>
    </citation>
    <scope>NUCLEOTIDE SEQUENCE</scope>
    <source>
        <strain evidence="8">Expedition CK06-06</strain>
    </source>
</reference>
<name>X1HJ43_9ZZZZ</name>
<evidence type="ECO:0000256" key="4">
    <source>
        <dbReference type="ARBA" id="ARBA00022729"/>
    </source>
</evidence>
<evidence type="ECO:0000256" key="5">
    <source>
        <dbReference type="ARBA" id="ARBA00022801"/>
    </source>
</evidence>
<keyword evidence="5" id="KW-0378">Hydrolase</keyword>
<evidence type="ECO:0000313" key="8">
    <source>
        <dbReference type="EMBL" id="GAH57065.1"/>
    </source>
</evidence>
<protein>
    <recommendedName>
        <fullName evidence="7">Sulfatase N-terminal domain-containing protein</fullName>
    </recommendedName>
</protein>
<dbReference type="EMBL" id="BARU01025108">
    <property type="protein sequence ID" value="GAH57065.1"/>
    <property type="molecule type" value="Genomic_DNA"/>
</dbReference>
<dbReference type="PANTHER" id="PTHR45953">
    <property type="entry name" value="IDURONATE 2-SULFATASE"/>
    <property type="match status" value="1"/>
</dbReference>
<dbReference type="InterPro" id="IPR017850">
    <property type="entry name" value="Alkaline_phosphatase_core_sf"/>
</dbReference>
<dbReference type="InterPro" id="IPR000917">
    <property type="entry name" value="Sulfatase_N"/>
</dbReference>
<accession>X1HJ43</accession>
<evidence type="ECO:0000256" key="3">
    <source>
        <dbReference type="ARBA" id="ARBA00022723"/>
    </source>
</evidence>
<comment type="cofactor">
    <cofactor evidence="1">
        <name>Ca(2+)</name>
        <dbReference type="ChEBI" id="CHEBI:29108"/>
    </cofactor>
</comment>
<dbReference type="GO" id="GO:0004423">
    <property type="term" value="F:iduronate-2-sulfatase activity"/>
    <property type="evidence" value="ECO:0007669"/>
    <property type="project" value="InterPro"/>
</dbReference>
<feature type="domain" description="Sulfatase N-terminal" evidence="7">
    <location>
        <begin position="5"/>
        <end position="270"/>
    </location>
</feature>
<sequence length="274" mass="30258">TMPNVLTLCQHFKQNGYTTVSLGKIYHHYQKDDPPGWSEEPWRPTEGAWKGRGYLTAEAQALSGGGADGRGPAYECADAPDEAYPDGAVATRAVETLRRVKDGPFFLAVGFYKPHLPFNAPKKYWDMYPPETIDLADNPFKPKGAPDLAMTNWGELRNYAGMPKRGDLTEDQARTLIRGYKACVSYADAQIGRVLDELERLGLADRTVVVLWGDHGWHLGDHGLWCKHTNFESATRAPLVLASPALGGGKRTRRLAEFVDIYPSTCELAGLPVP</sequence>
<proteinExistence type="inferred from homology"/>
<organism evidence="8">
    <name type="scientific">marine sediment metagenome</name>
    <dbReference type="NCBI Taxonomy" id="412755"/>
    <lineage>
        <taxon>unclassified sequences</taxon>
        <taxon>metagenomes</taxon>
        <taxon>ecological metagenomes</taxon>
    </lineage>
</organism>
<dbReference type="SUPFAM" id="SSF53649">
    <property type="entry name" value="Alkaline phosphatase-like"/>
    <property type="match status" value="1"/>
</dbReference>
<evidence type="ECO:0000256" key="1">
    <source>
        <dbReference type="ARBA" id="ARBA00001913"/>
    </source>
</evidence>
<dbReference type="CDD" id="cd16030">
    <property type="entry name" value="iduronate-2-sulfatase"/>
    <property type="match status" value="1"/>
</dbReference>
<dbReference type="Pfam" id="PF00884">
    <property type="entry name" value="Sulfatase"/>
    <property type="match status" value="1"/>
</dbReference>
<keyword evidence="6" id="KW-0106">Calcium</keyword>
<evidence type="ECO:0000259" key="7">
    <source>
        <dbReference type="Pfam" id="PF00884"/>
    </source>
</evidence>
<dbReference type="InterPro" id="IPR035874">
    <property type="entry name" value="IDS"/>
</dbReference>
<keyword evidence="4" id="KW-0732">Signal</keyword>
<feature type="non-terminal residue" evidence="8">
    <location>
        <position position="274"/>
    </location>
</feature>
<comment type="caution">
    <text evidence="8">The sequence shown here is derived from an EMBL/GenBank/DDBJ whole genome shotgun (WGS) entry which is preliminary data.</text>
</comment>
<dbReference type="GO" id="GO:0046872">
    <property type="term" value="F:metal ion binding"/>
    <property type="evidence" value="ECO:0007669"/>
    <property type="project" value="UniProtKB-KW"/>
</dbReference>
<evidence type="ECO:0000256" key="2">
    <source>
        <dbReference type="ARBA" id="ARBA00008779"/>
    </source>
</evidence>
<dbReference type="PANTHER" id="PTHR45953:SF1">
    <property type="entry name" value="IDURONATE 2-SULFATASE"/>
    <property type="match status" value="1"/>
</dbReference>
<dbReference type="AlphaFoldDB" id="X1HJ43"/>
<feature type="non-terminal residue" evidence="8">
    <location>
        <position position="1"/>
    </location>
</feature>
<gene>
    <name evidence="8" type="ORF">S03H2_40491</name>
</gene>
<dbReference type="Gene3D" id="3.40.720.10">
    <property type="entry name" value="Alkaline Phosphatase, subunit A"/>
    <property type="match status" value="1"/>
</dbReference>